<evidence type="ECO:0000256" key="4">
    <source>
        <dbReference type="ARBA" id="ARBA00022840"/>
    </source>
</evidence>
<name>A0A172YDL2_9GAMM</name>
<evidence type="ECO:0000256" key="1">
    <source>
        <dbReference type="ARBA" id="ARBA00011738"/>
    </source>
</evidence>
<keyword evidence="8" id="KW-1185">Reference proteome</keyword>
<dbReference type="InterPro" id="IPR018149">
    <property type="entry name" value="Lys-tRNA-synth_II_C"/>
</dbReference>
<dbReference type="GO" id="GO:0006430">
    <property type="term" value="P:lysyl-tRNA aminoacylation"/>
    <property type="evidence" value="ECO:0007669"/>
    <property type="project" value="InterPro"/>
</dbReference>
<dbReference type="FunFam" id="3.30.930.10:FF:000017">
    <property type="entry name" value="Elongation factor P--(R)-beta-lysine ligase"/>
    <property type="match status" value="1"/>
</dbReference>
<dbReference type="InterPro" id="IPR006195">
    <property type="entry name" value="aa-tRNA-synth_II"/>
</dbReference>
<dbReference type="InterPro" id="IPR004525">
    <property type="entry name" value="EpmA"/>
</dbReference>
<dbReference type="NCBIfam" id="TIGR00462">
    <property type="entry name" value="genX"/>
    <property type="match status" value="1"/>
</dbReference>
<dbReference type="AlphaFoldDB" id="A0A172YDL2"/>
<accession>A0A172YDL2</accession>
<evidence type="ECO:0000256" key="3">
    <source>
        <dbReference type="ARBA" id="ARBA00022741"/>
    </source>
</evidence>
<sequence length="331" mass="36795">MIEPTDWTPSASLEALRFRANRLREIRRFFDERQVLEVETPVLGHGGSVDPLLDSLSLEARGPKGVERLWLATSPEFHMKRLLAAGSGPIFQLARAFRDGERGRRHNLEFTLLEWYRPGYGLELLREECVELIERVIERPVQLRVHRYRQLFRDALDIDPFDVGGDELARLAGELAAVDCAGWERDDCLDLLFSHVIEPALGADPGGPVALLDAVVDYPASQAALARKRLDPEDGAELAARFELYWQGVELANGYHELVDAGEQATRFVADNAARRARGKPEVDIDRALLAALDHGLPACSGVALGVDRLLMLAAGEARIDAVIAFPFERC</sequence>
<dbReference type="GO" id="GO:0000049">
    <property type="term" value="F:tRNA binding"/>
    <property type="evidence" value="ECO:0007669"/>
    <property type="project" value="TreeGrafter"/>
</dbReference>
<dbReference type="RefSeq" id="WP_064122279.1">
    <property type="nucleotide sequence ID" value="NZ_CP015243.1"/>
</dbReference>
<dbReference type="SUPFAM" id="SSF55681">
    <property type="entry name" value="Class II aaRS and biotin synthetases"/>
    <property type="match status" value="1"/>
</dbReference>
<comment type="subunit">
    <text evidence="1">Homodimer.</text>
</comment>
<dbReference type="PRINTS" id="PR00982">
    <property type="entry name" value="TRNASYNTHLYS"/>
</dbReference>
<feature type="domain" description="Aminoacyl-transfer RNA synthetases class-II family profile" evidence="6">
    <location>
        <begin position="16"/>
        <end position="327"/>
    </location>
</feature>
<comment type="catalytic activity">
    <reaction evidence="5">
        <text>D-beta-lysine + L-lysyl-[protein] + ATP = N(6)-((3R)-3,6-diaminohexanoyl)-L-lysyl-[protein] + AMP + diphosphate + H(+)</text>
        <dbReference type="Rhea" id="RHEA:83435"/>
        <dbReference type="Rhea" id="RHEA-COMP:9752"/>
        <dbReference type="Rhea" id="RHEA-COMP:20131"/>
        <dbReference type="ChEBI" id="CHEBI:15378"/>
        <dbReference type="ChEBI" id="CHEBI:29969"/>
        <dbReference type="ChEBI" id="CHEBI:30616"/>
        <dbReference type="ChEBI" id="CHEBI:33019"/>
        <dbReference type="ChEBI" id="CHEBI:84138"/>
        <dbReference type="ChEBI" id="CHEBI:156053"/>
        <dbReference type="ChEBI" id="CHEBI:456215"/>
    </reaction>
    <physiologicalReaction direction="left-to-right" evidence="5">
        <dbReference type="Rhea" id="RHEA:83436"/>
    </physiologicalReaction>
</comment>
<dbReference type="PANTHER" id="PTHR42918:SF6">
    <property type="entry name" value="ELONGATION FACTOR P--(R)-BETA-LYSINE LIGASE"/>
    <property type="match status" value="1"/>
</dbReference>
<dbReference type="STRING" id="376489.A5892_07510"/>
<dbReference type="Proteomes" id="UP000077875">
    <property type="component" value="Chromosome"/>
</dbReference>
<dbReference type="KEGG" id="haa:A5892_07510"/>
<gene>
    <name evidence="7" type="ORF">A5892_07510</name>
</gene>
<proteinExistence type="predicted"/>
<dbReference type="EMBL" id="CP015243">
    <property type="protein sequence ID" value="ANF57328.1"/>
    <property type="molecule type" value="Genomic_DNA"/>
</dbReference>
<dbReference type="PANTHER" id="PTHR42918">
    <property type="entry name" value="LYSYL-TRNA SYNTHETASE"/>
    <property type="match status" value="1"/>
</dbReference>
<keyword evidence="4" id="KW-0067">ATP-binding</keyword>
<dbReference type="InterPro" id="IPR004364">
    <property type="entry name" value="Aa-tRNA-synt_II"/>
</dbReference>
<organism evidence="7 8">
    <name type="scientific">Halotalea alkalilenta</name>
    <dbReference type="NCBI Taxonomy" id="376489"/>
    <lineage>
        <taxon>Bacteria</taxon>
        <taxon>Pseudomonadati</taxon>
        <taxon>Pseudomonadota</taxon>
        <taxon>Gammaproteobacteria</taxon>
        <taxon>Oceanospirillales</taxon>
        <taxon>Halomonadaceae</taxon>
        <taxon>Halotalea</taxon>
    </lineage>
</organism>
<dbReference type="NCBIfam" id="NF006828">
    <property type="entry name" value="PRK09350.1"/>
    <property type="match status" value="1"/>
</dbReference>
<evidence type="ECO:0000259" key="6">
    <source>
        <dbReference type="PROSITE" id="PS50862"/>
    </source>
</evidence>
<protein>
    <submittedName>
        <fullName evidence="7">PoxB regulator PoxA</fullName>
    </submittedName>
</protein>
<evidence type="ECO:0000256" key="5">
    <source>
        <dbReference type="ARBA" id="ARBA00052794"/>
    </source>
</evidence>
<dbReference type="InterPro" id="IPR045864">
    <property type="entry name" value="aa-tRNA-synth_II/BPL/LPL"/>
</dbReference>
<dbReference type="PROSITE" id="PS50862">
    <property type="entry name" value="AA_TRNA_LIGASE_II"/>
    <property type="match status" value="1"/>
</dbReference>
<evidence type="ECO:0000313" key="7">
    <source>
        <dbReference type="EMBL" id="ANF57328.1"/>
    </source>
</evidence>
<dbReference type="GO" id="GO:0005524">
    <property type="term" value="F:ATP binding"/>
    <property type="evidence" value="ECO:0007669"/>
    <property type="project" value="UniProtKB-KW"/>
</dbReference>
<evidence type="ECO:0000256" key="2">
    <source>
        <dbReference type="ARBA" id="ARBA00022598"/>
    </source>
</evidence>
<dbReference type="GO" id="GO:0004824">
    <property type="term" value="F:lysine-tRNA ligase activity"/>
    <property type="evidence" value="ECO:0007669"/>
    <property type="project" value="InterPro"/>
</dbReference>
<reference evidence="7 8" key="1">
    <citation type="submission" date="2016-04" db="EMBL/GenBank/DDBJ databases">
        <title>Complete Genome Sequence of Halotalea alkalilenta IHB B 13600.</title>
        <authorList>
            <person name="Swarnkar M.K."/>
            <person name="Sharma A."/>
            <person name="Kaushal K."/>
            <person name="Soni R."/>
            <person name="Rana S."/>
            <person name="Singh A.K."/>
            <person name="Gulati A."/>
        </authorList>
    </citation>
    <scope>NUCLEOTIDE SEQUENCE [LARGE SCALE GENOMIC DNA]</scope>
    <source>
        <strain evidence="7 8">IHB B 13600</strain>
    </source>
</reference>
<evidence type="ECO:0000313" key="8">
    <source>
        <dbReference type="Proteomes" id="UP000077875"/>
    </source>
</evidence>
<dbReference type="Gene3D" id="3.30.930.10">
    <property type="entry name" value="Bira Bifunctional Protein, Domain 2"/>
    <property type="match status" value="1"/>
</dbReference>
<dbReference type="Pfam" id="PF00152">
    <property type="entry name" value="tRNA-synt_2"/>
    <property type="match status" value="2"/>
</dbReference>
<dbReference type="GO" id="GO:0005829">
    <property type="term" value="C:cytosol"/>
    <property type="evidence" value="ECO:0007669"/>
    <property type="project" value="TreeGrafter"/>
</dbReference>
<keyword evidence="3" id="KW-0547">Nucleotide-binding</keyword>
<keyword evidence="2" id="KW-0436">Ligase</keyword>